<dbReference type="Pfam" id="PF02646">
    <property type="entry name" value="RmuC"/>
    <property type="match status" value="1"/>
</dbReference>
<keyword evidence="6" id="KW-1133">Transmembrane helix</keyword>
<gene>
    <name evidence="7" type="ordered locus">Tlie_0063</name>
</gene>
<dbReference type="PANTHER" id="PTHR30563">
    <property type="entry name" value="DNA RECOMBINATION PROTEIN RMUC"/>
    <property type="match status" value="1"/>
</dbReference>
<keyword evidence="6" id="KW-0472">Membrane</keyword>
<evidence type="ECO:0000256" key="1">
    <source>
        <dbReference type="ARBA" id="ARBA00003416"/>
    </source>
</evidence>
<dbReference type="HOGENOM" id="CLU_024057_1_1_0"/>
<dbReference type="KEGG" id="tli:Tlie_0063"/>
<keyword evidence="6" id="KW-0812">Transmembrane</keyword>
<evidence type="ECO:0000256" key="2">
    <source>
        <dbReference type="ARBA" id="ARBA00009840"/>
    </source>
</evidence>
<keyword evidence="4" id="KW-0233">DNA recombination</keyword>
<evidence type="ECO:0000256" key="3">
    <source>
        <dbReference type="ARBA" id="ARBA00023054"/>
    </source>
</evidence>
<evidence type="ECO:0000256" key="6">
    <source>
        <dbReference type="SAM" id="Phobius"/>
    </source>
</evidence>
<dbReference type="OrthoDB" id="370725at2"/>
<evidence type="ECO:0008006" key="9">
    <source>
        <dbReference type="Google" id="ProtNLM"/>
    </source>
</evidence>
<name>G7V5I2_THELD</name>
<keyword evidence="8" id="KW-1185">Reference proteome</keyword>
<comment type="similarity">
    <text evidence="2">Belongs to the RmuC family.</text>
</comment>
<proteinExistence type="inferred from homology"/>
<dbReference type="STRING" id="580340.Tlie_0063"/>
<reference evidence="7 8" key="2">
    <citation type="journal article" date="2012" name="Stand. Genomic Sci.">
        <title>Genome sequence of the moderately thermophilic, amino-acid-degrading and sulfur-reducing bacterium Thermovirga lienii type strain (Cas60314(T)).</title>
        <authorList>
            <person name="Goker M."/>
            <person name="Saunders E."/>
            <person name="Lapidus A."/>
            <person name="Nolan M."/>
            <person name="Lucas S."/>
            <person name="Hammon N."/>
            <person name="Deshpande S."/>
            <person name="Cheng J.F."/>
            <person name="Han C."/>
            <person name="Tapia R."/>
            <person name="Goodwin L.A."/>
            <person name="Pitluck S."/>
            <person name="Liolios K."/>
            <person name="Mavromatis K."/>
            <person name="Pagani I."/>
            <person name="Ivanova N."/>
            <person name="Mikhailova N."/>
            <person name="Pati A."/>
            <person name="Chen A."/>
            <person name="Palaniappan K."/>
            <person name="Land M."/>
            <person name="Chang Y.J."/>
            <person name="Jeffries C.D."/>
            <person name="Brambilla E.M."/>
            <person name="Rohde M."/>
            <person name="Spring S."/>
            <person name="Detter J.C."/>
            <person name="Woyke T."/>
            <person name="Bristow J."/>
            <person name="Eisen J.A."/>
            <person name="Markowitz V."/>
            <person name="Hugenholtz P."/>
            <person name="Kyrpides N.C."/>
            <person name="Klenk H.P."/>
        </authorList>
    </citation>
    <scope>NUCLEOTIDE SEQUENCE [LARGE SCALE GENOMIC DNA]</scope>
    <source>
        <strain evidence="8">ATCC BAA-1197 / DSM 17291 / Cas60314</strain>
    </source>
</reference>
<dbReference type="AlphaFoldDB" id="G7V5I2"/>
<evidence type="ECO:0000256" key="5">
    <source>
        <dbReference type="SAM" id="Coils"/>
    </source>
</evidence>
<evidence type="ECO:0000313" key="8">
    <source>
        <dbReference type="Proteomes" id="UP000005868"/>
    </source>
</evidence>
<keyword evidence="3 5" id="KW-0175">Coiled coil</keyword>
<dbReference type="Proteomes" id="UP000005868">
    <property type="component" value="Chromosome"/>
</dbReference>
<protein>
    <recommendedName>
        <fullName evidence="9">RmuC-domain protein</fullName>
    </recommendedName>
</protein>
<reference evidence="8" key="1">
    <citation type="submission" date="2011-10" db="EMBL/GenBank/DDBJ databases">
        <title>The complete genome of chromosome of Thermovirga lienii DSM 17291.</title>
        <authorList>
            <consortium name="US DOE Joint Genome Institute (JGI-PGF)"/>
            <person name="Lucas S."/>
            <person name="Copeland A."/>
            <person name="Lapidus A."/>
            <person name="Glavina del Rio T."/>
            <person name="Dalin E."/>
            <person name="Tice H."/>
            <person name="Bruce D."/>
            <person name="Goodwin L."/>
            <person name="Pitluck S."/>
            <person name="Peters L."/>
            <person name="Mikhailova N."/>
            <person name="Saunders E."/>
            <person name="Kyrpides N."/>
            <person name="Mavromatis K."/>
            <person name="Ivanova N."/>
            <person name="Last F.I."/>
            <person name="Brettin T."/>
            <person name="Detter J.C."/>
            <person name="Han C."/>
            <person name="Larimer F."/>
            <person name="Land M."/>
            <person name="Hauser L."/>
            <person name="Markowitz V."/>
            <person name="Cheng J.-F."/>
            <person name="Hugenholtz P."/>
            <person name="Woyke T."/>
            <person name="Wu D."/>
            <person name="Spring S."/>
            <person name="Schroeder M."/>
            <person name="Brambilla E.-M."/>
            <person name="Klenk H.-P."/>
            <person name="Eisen J.A."/>
        </authorList>
    </citation>
    <scope>NUCLEOTIDE SEQUENCE [LARGE SCALE GENOMIC DNA]</scope>
    <source>
        <strain evidence="8">ATCC BAA-1197 / DSM 17291 / Cas60314</strain>
    </source>
</reference>
<evidence type="ECO:0000313" key="7">
    <source>
        <dbReference type="EMBL" id="AER65809.1"/>
    </source>
</evidence>
<evidence type="ECO:0000256" key="4">
    <source>
        <dbReference type="ARBA" id="ARBA00023172"/>
    </source>
</evidence>
<accession>G7V5I2</accession>
<dbReference type="GO" id="GO:0006310">
    <property type="term" value="P:DNA recombination"/>
    <property type="evidence" value="ECO:0007669"/>
    <property type="project" value="UniProtKB-KW"/>
</dbReference>
<dbReference type="PANTHER" id="PTHR30563:SF0">
    <property type="entry name" value="DNA RECOMBINATION PROTEIN RMUC"/>
    <property type="match status" value="1"/>
</dbReference>
<comment type="function">
    <text evidence="1">Involved in DNA recombination.</text>
</comment>
<sequence length="399" mass="45446">MTNSGMVYVLIFVFIAGFLLGVIVSSFMRFFHGRAARELAENQMEMAMSRLKEAFGELSVQALSRSTDEFLKLARSRFEAERQATSQELEGKKALIDQKLEEMASKLENVSRLIKELEKDREKKFGELAGKLSEFSIQTAELARTAGNLKEVLASSKARGQWGERMAEDILQAVGLVEGINYKKQSQTANGTRPDFTFFLPRGLVLNMDVKFPFDNYVRYMESPSEQEKESFAKAFIRDVRNRIKEVASREYIDPEQGTVDYALLFIPNEQVFSFIQEKEPGLLDEALSRKVIFCSPTTLFAVLAVVRQAVENFALQQASKEILALFGRFKAEWEKFLDRMDKLGKRIKSLQDEYDSLVNSRRKGLERVLDKIDQERAMQALVKEGANKSLEEEEGAEA</sequence>
<feature type="coiled-coil region" evidence="5">
    <location>
        <begin position="96"/>
        <end position="127"/>
    </location>
</feature>
<dbReference type="InterPro" id="IPR003798">
    <property type="entry name" value="DNA_recombination_RmuC"/>
</dbReference>
<dbReference type="eggNOG" id="COG1322">
    <property type="taxonomic scope" value="Bacteria"/>
</dbReference>
<feature type="transmembrane region" description="Helical" evidence="6">
    <location>
        <begin position="6"/>
        <end position="28"/>
    </location>
</feature>
<organism evidence="7 8">
    <name type="scientific">Thermovirga lienii (strain ATCC BAA-1197 / DSM 17291 / Cas60314)</name>
    <dbReference type="NCBI Taxonomy" id="580340"/>
    <lineage>
        <taxon>Bacteria</taxon>
        <taxon>Thermotogati</taxon>
        <taxon>Synergistota</taxon>
        <taxon>Synergistia</taxon>
        <taxon>Synergistales</taxon>
        <taxon>Thermovirgaceae</taxon>
        <taxon>Thermovirga</taxon>
    </lineage>
</organism>
<dbReference type="EMBL" id="CP003096">
    <property type="protein sequence ID" value="AER65809.1"/>
    <property type="molecule type" value="Genomic_DNA"/>
</dbReference>